<evidence type="ECO:0000259" key="3">
    <source>
        <dbReference type="Pfam" id="PF00850"/>
    </source>
</evidence>
<dbReference type="InterPro" id="IPR023801">
    <property type="entry name" value="His_deacetylse_dom"/>
</dbReference>
<dbReference type="GO" id="GO:0040029">
    <property type="term" value="P:epigenetic regulation of gene expression"/>
    <property type="evidence" value="ECO:0007669"/>
    <property type="project" value="TreeGrafter"/>
</dbReference>
<evidence type="ECO:0000313" key="5">
    <source>
        <dbReference type="Proteomes" id="UP000004508"/>
    </source>
</evidence>
<dbReference type="GO" id="GO:0004407">
    <property type="term" value="F:histone deacetylase activity"/>
    <property type="evidence" value="ECO:0007669"/>
    <property type="project" value="InterPro"/>
</dbReference>
<dbReference type="InterPro" id="IPR000286">
    <property type="entry name" value="HDACs"/>
</dbReference>
<dbReference type="AlphaFoldDB" id="D6U5V4"/>
<sequence>MTQRSGLVFDTRFLAHDTGTESVVHLREGSFELSPEPHPSSAFITRRIKEFLDGSGLSAQMHPITVRPATREELTAFHTPEYIEGIRAFSQGGPDHGPWGEVDEETMLSPGSFEAALYAAGGALNAVQAVMDGTVRNCYGLLRPPCHHATSNKALGFCVFNNTALAAYYARNVFGLKRILIVDWDAHHGNGTQEAFYDDPGVLFLSMHQQNWFPKDSGTLEQVGRGAGVGYTVNIPLPPGTGDRGYRELFEQLVVPIGRQFQPELILVTAGQDASWLDPLTTLMMSMDGFRAISQSLVDLAEEVCGGRLVMLQAGGYSSAYVPYCTAAALEPLLGVDLGIVDLYAGAPELEECQHSFSQETREALNAALAWHRQWWHI</sequence>
<dbReference type="GO" id="GO:0016787">
    <property type="term" value="F:hydrolase activity"/>
    <property type="evidence" value="ECO:0007669"/>
    <property type="project" value="UniProtKB-KW"/>
</dbReference>
<dbReference type="InterPro" id="IPR023696">
    <property type="entry name" value="Ureohydrolase_dom_sf"/>
</dbReference>
<dbReference type="GO" id="GO:0005737">
    <property type="term" value="C:cytoplasm"/>
    <property type="evidence" value="ECO:0007669"/>
    <property type="project" value="TreeGrafter"/>
</dbReference>
<dbReference type="PANTHER" id="PTHR10625">
    <property type="entry name" value="HISTONE DEACETYLASE HDAC1-RELATED"/>
    <property type="match status" value="1"/>
</dbReference>
<dbReference type="SUPFAM" id="SSF52768">
    <property type="entry name" value="Arginase/deacetylase"/>
    <property type="match status" value="1"/>
</dbReference>
<feature type="domain" description="Histone deacetylase" evidence="3">
    <location>
        <begin position="39"/>
        <end position="331"/>
    </location>
</feature>
<dbReference type="InterPro" id="IPR037138">
    <property type="entry name" value="His_deacetylse_dom_sf"/>
</dbReference>
<dbReference type="EMBL" id="ADVG01000005">
    <property type="protein sequence ID" value="EFH80365.1"/>
    <property type="molecule type" value="Genomic_DNA"/>
</dbReference>
<keyword evidence="2" id="KW-0378">Hydrolase</keyword>
<dbReference type="STRING" id="485913.Krac_0957"/>
<protein>
    <submittedName>
        <fullName evidence="4">Histone deacetylase</fullName>
    </submittedName>
</protein>
<dbReference type="PRINTS" id="PR01271">
    <property type="entry name" value="HISDACETLASE"/>
</dbReference>
<evidence type="ECO:0000256" key="1">
    <source>
        <dbReference type="ARBA" id="ARBA00005947"/>
    </source>
</evidence>
<dbReference type="RefSeq" id="WP_007922914.1">
    <property type="nucleotide sequence ID" value="NZ_ADVG01000005.1"/>
</dbReference>
<dbReference type="Gene3D" id="3.40.800.20">
    <property type="entry name" value="Histone deacetylase domain"/>
    <property type="match status" value="1"/>
</dbReference>
<reference evidence="4 5" key="1">
    <citation type="journal article" date="2011" name="Stand. Genomic Sci.">
        <title>Non-contiguous finished genome sequence and contextual data of the filamentous soil bacterium Ktedonobacter racemifer type strain (SOSP1-21).</title>
        <authorList>
            <person name="Chang Y.J."/>
            <person name="Land M."/>
            <person name="Hauser L."/>
            <person name="Chertkov O."/>
            <person name="Del Rio T.G."/>
            <person name="Nolan M."/>
            <person name="Copeland A."/>
            <person name="Tice H."/>
            <person name="Cheng J.F."/>
            <person name="Lucas S."/>
            <person name="Han C."/>
            <person name="Goodwin L."/>
            <person name="Pitluck S."/>
            <person name="Ivanova N."/>
            <person name="Ovchinikova G."/>
            <person name="Pati A."/>
            <person name="Chen A."/>
            <person name="Palaniappan K."/>
            <person name="Mavromatis K."/>
            <person name="Liolios K."/>
            <person name="Brettin T."/>
            <person name="Fiebig A."/>
            <person name="Rohde M."/>
            <person name="Abt B."/>
            <person name="Goker M."/>
            <person name="Detter J.C."/>
            <person name="Woyke T."/>
            <person name="Bristow J."/>
            <person name="Eisen J.A."/>
            <person name="Markowitz V."/>
            <person name="Hugenholtz P."/>
            <person name="Kyrpides N.C."/>
            <person name="Klenk H.P."/>
            <person name="Lapidus A."/>
        </authorList>
    </citation>
    <scope>NUCLEOTIDE SEQUENCE [LARGE SCALE GENOMIC DNA]</scope>
    <source>
        <strain evidence="5">DSM 44963</strain>
    </source>
</reference>
<dbReference type="Pfam" id="PF00850">
    <property type="entry name" value="Hist_deacetyl"/>
    <property type="match status" value="1"/>
</dbReference>
<dbReference type="PANTHER" id="PTHR10625:SF31">
    <property type="entry name" value="HISTONE DEACETYLASE DOMAIN-CONTAINING PROTEIN"/>
    <property type="match status" value="1"/>
</dbReference>
<comment type="similarity">
    <text evidence="1">Belongs to the histone deacetylase family.</text>
</comment>
<accession>D6U5V4</accession>
<dbReference type="InterPro" id="IPR003084">
    <property type="entry name" value="HDAC_I/II"/>
</dbReference>
<evidence type="ECO:0000313" key="4">
    <source>
        <dbReference type="EMBL" id="EFH80365.1"/>
    </source>
</evidence>
<dbReference type="PRINTS" id="PR01270">
    <property type="entry name" value="HDASUPER"/>
</dbReference>
<dbReference type="Proteomes" id="UP000004508">
    <property type="component" value="Unassembled WGS sequence"/>
</dbReference>
<dbReference type="CDD" id="cd09996">
    <property type="entry name" value="HDAC_classII_1"/>
    <property type="match status" value="1"/>
</dbReference>
<comment type="caution">
    <text evidence="4">The sequence shown here is derived from an EMBL/GenBank/DDBJ whole genome shotgun (WGS) entry which is preliminary data.</text>
</comment>
<dbReference type="eggNOG" id="COG0123">
    <property type="taxonomic scope" value="Bacteria"/>
</dbReference>
<proteinExistence type="inferred from homology"/>
<keyword evidence="5" id="KW-1185">Reference proteome</keyword>
<evidence type="ECO:0000256" key="2">
    <source>
        <dbReference type="ARBA" id="ARBA00022801"/>
    </source>
</evidence>
<dbReference type="InParanoid" id="D6U5V4"/>
<name>D6U5V4_KTERA</name>
<organism evidence="4 5">
    <name type="scientific">Ktedonobacter racemifer DSM 44963</name>
    <dbReference type="NCBI Taxonomy" id="485913"/>
    <lineage>
        <taxon>Bacteria</taxon>
        <taxon>Bacillati</taxon>
        <taxon>Chloroflexota</taxon>
        <taxon>Ktedonobacteria</taxon>
        <taxon>Ktedonobacterales</taxon>
        <taxon>Ktedonobacteraceae</taxon>
        <taxon>Ktedonobacter</taxon>
    </lineage>
</organism>
<gene>
    <name evidence="4" type="ORF">Krac_0957</name>
</gene>
<dbReference type="OrthoDB" id="9808367at2"/>